<evidence type="ECO:0000256" key="5">
    <source>
        <dbReference type="ARBA" id="ARBA00022747"/>
    </source>
</evidence>
<comment type="caution">
    <text evidence="7">The sequence shown here is derived from an EMBL/GenBank/DDBJ whole genome shotgun (WGS) entry which is preliminary data.</text>
</comment>
<keyword evidence="4" id="KW-0949">S-adenosyl-L-methionine</keyword>
<evidence type="ECO:0000313" key="7">
    <source>
        <dbReference type="EMBL" id="MCZ0808598.1"/>
    </source>
</evidence>
<dbReference type="Gene3D" id="3.40.50.150">
    <property type="entry name" value="Vaccinia Virus protein VP39"/>
    <property type="match status" value="1"/>
</dbReference>
<name>A0AAP3DI77_BRELA</name>
<evidence type="ECO:0000259" key="6">
    <source>
        <dbReference type="Pfam" id="PF01555"/>
    </source>
</evidence>
<keyword evidence="2" id="KW-0489">Methyltransferase</keyword>
<proteinExistence type="inferred from homology"/>
<sequence length="522" mass="60673">MEERKQHLIERQRENRKKLIEHFPSLMHQGFLVRDEWLKLFGEDTLHDDGYGLIWPNKKTALQEASQKPAFLSTPMLNVPRSKNASKTENLYIEGDNLDGLRLLCNTYTGKIQCIYIDPPYNTGKNFIYKDNYHRKTKSNIIAHKQSSRFDQQWRENMHNDWLTMMYPRLAIARQLLTEDGVILISIDSKEFANLRLICDELYGEQNYLGEFVWSGGRKNDAKFISISHEFILVYGKNVSYLQQHRKVWREKKAGLAEIYKQGKQLTKKYKGQFRDASLELKKWFRALPDDHPSKQHSHYSAIDANGVYFPGDISWPGGGGPVYDVLHPITKKPVKVPSRGWAYTEQRMNKFLQEDLIHFGIDETTIPCIKRYLHDTEYQVPYSVFYHDGRRAMKRLRKLMGGQLFPFPKDERLMKKVLEIVTHKESIVLDFFAGSSTTAHAVMQLNAEDNGKRKFIMIQLPEAIPVTSTAYQHGYRTICELGQERIRRAGEQILQETGSQQTDYGFHVITLNGVDTDTVAD</sequence>
<evidence type="ECO:0000256" key="4">
    <source>
        <dbReference type="ARBA" id="ARBA00022691"/>
    </source>
</evidence>
<evidence type="ECO:0000256" key="2">
    <source>
        <dbReference type="ARBA" id="ARBA00022603"/>
    </source>
</evidence>
<dbReference type="GO" id="GO:0009307">
    <property type="term" value="P:DNA restriction-modification system"/>
    <property type="evidence" value="ECO:0007669"/>
    <property type="project" value="UniProtKB-KW"/>
</dbReference>
<protein>
    <submittedName>
        <fullName evidence="7">Site-specific DNA-methyltransferase</fullName>
    </submittedName>
</protein>
<dbReference type="PIRSF" id="PIRSF015855">
    <property type="entry name" value="TypeIII_Mtase_mKpnI"/>
    <property type="match status" value="1"/>
</dbReference>
<dbReference type="InterPro" id="IPR002295">
    <property type="entry name" value="N4/N6-MTase_EcoPI_Mod-like"/>
</dbReference>
<dbReference type="GO" id="GO:0032259">
    <property type="term" value="P:methylation"/>
    <property type="evidence" value="ECO:0007669"/>
    <property type="project" value="UniProtKB-KW"/>
</dbReference>
<dbReference type="PRINTS" id="PR00506">
    <property type="entry name" value="D21N6MTFRASE"/>
</dbReference>
<evidence type="ECO:0000256" key="3">
    <source>
        <dbReference type="ARBA" id="ARBA00022679"/>
    </source>
</evidence>
<evidence type="ECO:0000313" key="8">
    <source>
        <dbReference type="Proteomes" id="UP001077662"/>
    </source>
</evidence>
<dbReference type="SUPFAM" id="SSF53335">
    <property type="entry name" value="S-adenosyl-L-methionine-dependent methyltransferases"/>
    <property type="match status" value="1"/>
</dbReference>
<dbReference type="EMBL" id="JAPTNE010000022">
    <property type="protein sequence ID" value="MCZ0808598.1"/>
    <property type="molecule type" value="Genomic_DNA"/>
</dbReference>
<reference evidence="7" key="1">
    <citation type="submission" date="2022-09" db="EMBL/GenBank/DDBJ databases">
        <title>Genome analysis and characterization of larvicidal activity of Brevibacillus strains.</title>
        <authorList>
            <person name="Patrusheva E.V."/>
            <person name="Izotova A.O."/>
            <person name="Toshchakov S.V."/>
            <person name="Sineoky S.P."/>
        </authorList>
    </citation>
    <scope>NUCLEOTIDE SEQUENCE</scope>
    <source>
        <strain evidence="7">VKPM_B-13247</strain>
    </source>
</reference>
<comment type="similarity">
    <text evidence="1">Belongs to the N(4)/N(6)-methyltransferase family.</text>
</comment>
<accession>A0AAP3DI77</accession>
<gene>
    <name evidence="7" type="ORF">O0554_17030</name>
</gene>
<dbReference type="InterPro" id="IPR029063">
    <property type="entry name" value="SAM-dependent_MTases_sf"/>
</dbReference>
<feature type="domain" description="DNA methylase N-4/N-6" evidence="6">
    <location>
        <begin position="112"/>
        <end position="460"/>
    </location>
</feature>
<dbReference type="InterPro" id="IPR002941">
    <property type="entry name" value="DNA_methylase_N4/N6"/>
</dbReference>
<dbReference type="Proteomes" id="UP001077662">
    <property type="component" value="Unassembled WGS sequence"/>
</dbReference>
<dbReference type="GO" id="GO:0003677">
    <property type="term" value="F:DNA binding"/>
    <property type="evidence" value="ECO:0007669"/>
    <property type="project" value="InterPro"/>
</dbReference>
<dbReference type="GO" id="GO:0008170">
    <property type="term" value="F:N-methyltransferase activity"/>
    <property type="evidence" value="ECO:0007669"/>
    <property type="project" value="InterPro"/>
</dbReference>
<evidence type="ECO:0000256" key="1">
    <source>
        <dbReference type="ARBA" id="ARBA00006594"/>
    </source>
</evidence>
<keyword evidence="3" id="KW-0808">Transferase</keyword>
<dbReference type="AlphaFoldDB" id="A0AAP3DI77"/>
<keyword evidence="5" id="KW-0680">Restriction system</keyword>
<dbReference type="InterPro" id="IPR002052">
    <property type="entry name" value="DNA_methylase_N6_adenine_CS"/>
</dbReference>
<organism evidence="7 8">
    <name type="scientific">Brevibacillus laterosporus</name>
    <name type="common">Bacillus laterosporus</name>
    <dbReference type="NCBI Taxonomy" id="1465"/>
    <lineage>
        <taxon>Bacteria</taxon>
        <taxon>Bacillati</taxon>
        <taxon>Bacillota</taxon>
        <taxon>Bacilli</taxon>
        <taxon>Bacillales</taxon>
        <taxon>Paenibacillaceae</taxon>
        <taxon>Brevibacillus</taxon>
    </lineage>
</organism>
<dbReference type="RefSeq" id="WP_258434114.1">
    <property type="nucleotide sequence ID" value="NZ_JANSGW010000022.1"/>
</dbReference>
<dbReference type="Pfam" id="PF01555">
    <property type="entry name" value="N6_N4_Mtase"/>
    <property type="match status" value="1"/>
</dbReference>
<dbReference type="PROSITE" id="PS00092">
    <property type="entry name" value="N6_MTASE"/>
    <property type="match status" value="1"/>
</dbReference>